<keyword evidence="2" id="KW-1185">Reference proteome</keyword>
<name>A0A7R8CSM3_LEPSM</name>
<dbReference type="Proteomes" id="UP000675881">
    <property type="component" value="Chromosome 4"/>
</dbReference>
<dbReference type="EMBL" id="HG994583">
    <property type="protein sequence ID" value="CAF2918281.1"/>
    <property type="molecule type" value="Genomic_DNA"/>
</dbReference>
<evidence type="ECO:0000313" key="2">
    <source>
        <dbReference type="Proteomes" id="UP000675881"/>
    </source>
</evidence>
<gene>
    <name evidence="1" type="ORF">LSAA_9046</name>
</gene>
<evidence type="ECO:0000313" key="1">
    <source>
        <dbReference type="EMBL" id="CAF2918281.1"/>
    </source>
</evidence>
<accession>A0A7R8CSM3</accession>
<organism evidence="1 2">
    <name type="scientific">Lepeophtheirus salmonis</name>
    <name type="common">Salmon louse</name>
    <name type="synonym">Caligus salmonis</name>
    <dbReference type="NCBI Taxonomy" id="72036"/>
    <lineage>
        <taxon>Eukaryota</taxon>
        <taxon>Metazoa</taxon>
        <taxon>Ecdysozoa</taxon>
        <taxon>Arthropoda</taxon>
        <taxon>Crustacea</taxon>
        <taxon>Multicrustacea</taxon>
        <taxon>Hexanauplia</taxon>
        <taxon>Copepoda</taxon>
        <taxon>Siphonostomatoida</taxon>
        <taxon>Caligidae</taxon>
        <taxon>Lepeophtheirus</taxon>
    </lineage>
</organism>
<sequence>MRRSEYREEGSLGCLDWKLIADLSLDTFDKDDGSIILPSIIDSIATCNLKNEFPGLVQEPGALKVLI</sequence>
<proteinExistence type="predicted"/>
<protein>
    <submittedName>
        <fullName evidence="1">(salmon louse) hypothetical protein</fullName>
    </submittedName>
</protein>
<reference evidence="1" key="1">
    <citation type="submission" date="2021-02" db="EMBL/GenBank/DDBJ databases">
        <authorList>
            <person name="Bekaert M."/>
        </authorList>
    </citation>
    <scope>NUCLEOTIDE SEQUENCE</scope>
    <source>
        <strain evidence="1">IoA-00</strain>
    </source>
</reference>
<dbReference type="AlphaFoldDB" id="A0A7R8CSM3"/>